<evidence type="ECO:0000256" key="4">
    <source>
        <dbReference type="ARBA" id="ARBA00022989"/>
    </source>
</evidence>
<dbReference type="Pfam" id="PF01384">
    <property type="entry name" value="PHO4"/>
    <property type="match status" value="2"/>
</dbReference>
<feature type="transmembrane region" description="Helical" evidence="6">
    <location>
        <begin position="297"/>
        <end position="323"/>
    </location>
</feature>
<feature type="transmembrane region" description="Helical" evidence="6">
    <location>
        <begin position="40"/>
        <end position="59"/>
    </location>
</feature>
<dbReference type="GO" id="GO:0016020">
    <property type="term" value="C:membrane"/>
    <property type="evidence" value="ECO:0007669"/>
    <property type="project" value="UniProtKB-SubCell"/>
</dbReference>
<dbReference type="PANTHER" id="PTHR11101:SF80">
    <property type="entry name" value="PHOSPHATE TRANSPORTER"/>
    <property type="match status" value="1"/>
</dbReference>
<dbReference type="Proteomes" id="UP000249557">
    <property type="component" value="Unassembled WGS sequence"/>
</dbReference>
<protein>
    <submittedName>
        <fullName evidence="7">Anion permease</fullName>
    </submittedName>
</protein>
<proteinExistence type="predicted"/>
<feature type="transmembrane region" description="Helical" evidence="6">
    <location>
        <begin position="213"/>
        <end position="235"/>
    </location>
</feature>
<dbReference type="PANTHER" id="PTHR11101">
    <property type="entry name" value="PHOSPHATE TRANSPORTER"/>
    <property type="match status" value="1"/>
</dbReference>
<dbReference type="GO" id="GO:0005315">
    <property type="term" value="F:phosphate transmembrane transporter activity"/>
    <property type="evidence" value="ECO:0007669"/>
    <property type="project" value="InterPro"/>
</dbReference>
<dbReference type="EMBL" id="QFNK01000193">
    <property type="protein sequence ID" value="PZO83936.1"/>
    <property type="molecule type" value="Genomic_DNA"/>
</dbReference>
<gene>
    <name evidence="7" type="ORF">DI626_08685</name>
</gene>
<evidence type="ECO:0000256" key="2">
    <source>
        <dbReference type="ARBA" id="ARBA00022448"/>
    </source>
</evidence>
<dbReference type="InterPro" id="IPR001204">
    <property type="entry name" value="Phos_transporter"/>
</dbReference>
<keyword evidence="3 6" id="KW-0812">Transmembrane</keyword>
<evidence type="ECO:0000313" key="7">
    <source>
        <dbReference type="EMBL" id="PZO83936.1"/>
    </source>
</evidence>
<organism evidence="7 8">
    <name type="scientific">Micavibrio aeruginosavorus</name>
    <dbReference type="NCBI Taxonomy" id="349221"/>
    <lineage>
        <taxon>Bacteria</taxon>
        <taxon>Pseudomonadati</taxon>
        <taxon>Bdellovibrionota</taxon>
        <taxon>Bdellovibrionia</taxon>
        <taxon>Bdellovibrionales</taxon>
        <taxon>Pseudobdellovibrionaceae</taxon>
        <taxon>Micavibrio</taxon>
    </lineage>
</organism>
<evidence type="ECO:0000256" key="5">
    <source>
        <dbReference type="ARBA" id="ARBA00023136"/>
    </source>
</evidence>
<evidence type="ECO:0000256" key="6">
    <source>
        <dbReference type="SAM" id="Phobius"/>
    </source>
</evidence>
<sequence length="327" mass="34805">MLVIVVGLTLIFDYINGFHDAANAIATVVSTRVMRPVTAVVYGAVLNFAGALMGTEVAATIGKGLVDATSITLVTVLCTVLAAIIWNLITWWKGLPTSSSHAIIGSLLGATFFSGEGGLEKIQLGAVFDKVVMPMVTSPLLGFALGFVFMTALTWFVWRKKLPKINRRFGRLQILSAGFMALSHGHNDAQKSMGIIALALALAYPSQEFHVPLWVILTCAIAMALGTLSGGWRIIRTLGSKMIKLQPIHGFAAETTASIVITGASQLGIPVSTTQVISSSILGVGATKRLSAVRWGIVGNILWAWVLTLPLTFLFAGMLMMAMRAMS</sequence>
<keyword evidence="2" id="KW-0813">Transport</keyword>
<feature type="transmembrane region" description="Helical" evidence="6">
    <location>
        <begin position="140"/>
        <end position="158"/>
    </location>
</feature>
<keyword evidence="4 6" id="KW-1133">Transmembrane helix</keyword>
<reference evidence="7 8" key="1">
    <citation type="submission" date="2017-08" db="EMBL/GenBank/DDBJ databases">
        <title>Infants hospitalized years apart are colonized by the same room-sourced microbial strains.</title>
        <authorList>
            <person name="Brooks B."/>
            <person name="Olm M.R."/>
            <person name="Firek B.A."/>
            <person name="Baker R."/>
            <person name="Thomas B.C."/>
            <person name="Morowitz M.J."/>
            <person name="Banfield J.F."/>
        </authorList>
    </citation>
    <scope>NUCLEOTIDE SEQUENCE [LARGE SCALE GENOMIC DNA]</scope>
    <source>
        <strain evidence="7">S2_018_000_R2_104</strain>
    </source>
</reference>
<comment type="caution">
    <text evidence="7">The sequence shown here is derived from an EMBL/GenBank/DDBJ whole genome shotgun (WGS) entry which is preliminary data.</text>
</comment>
<dbReference type="AlphaFoldDB" id="A0A2W4ZQY6"/>
<evidence type="ECO:0000313" key="8">
    <source>
        <dbReference type="Proteomes" id="UP000249557"/>
    </source>
</evidence>
<feature type="transmembrane region" description="Helical" evidence="6">
    <location>
        <begin position="71"/>
        <end position="89"/>
    </location>
</feature>
<accession>A0A2W4ZQY6</accession>
<dbReference type="GO" id="GO:0035435">
    <property type="term" value="P:phosphate ion transmembrane transport"/>
    <property type="evidence" value="ECO:0007669"/>
    <property type="project" value="TreeGrafter"/>
</dbReference>
<evidence type="ECO:0000256" key="1">
    <source>
        <dbReference type="ARBA" id="ARBA00004141"/>
    </source>
</evidence>
<keyword evidence="5 6" id="KW-0472">Membrane</keyword>
<name>A0A2W4ZQY6_9BACT</name>
<comment type="subcellular location">
    <subcellularLocation>
        <location evidence="1">Membrane</location>
        <topology evidence="1">Multi-pass membrane protein</topology>
    </subcellularLocation>
</comment>
<evidence type="ECO:0000256" key="3">
    <source>
        <dbReference type="ARBA" id="ARBA00022692"/>
    </source>
</evidence>